<comment type="caution">
    <text evidence="3">The sequence shown here is derived from an EMBL/GenBank/DDBJ whole genome shotgun (WGS) entry which is preliminary data.</text>
</comment>
<sequence length="167" mass="18493">MTNGSIGTLNDAIIYVIAAMAVLILIAYIIAVVLMVKLGNMKSRYKEMMRGSNTENLEQMLLEHMHKVKDITEQNAEIKEENKQIRDILQNVVQKVGVVRFSAFDDVGGDLSYAVALLDRTNTGIILSGIFSRNSSITYMKPVDQGHSVYKLSAEENEALEKAIAKG</sequence>
<dbReference type="InterPro" id="IPR027981">
    <property type="entry name" value="DUF4446"/>
</dbReference>
<feature type="transmembrane region" description="Helical" evidence="2">
    <location>
        <begin position="12"/>
        <end position="36"/>
    </location>
</feature>
<keyword evidence="2" id="KW-0472">Membrane</keyword>
<name>A0A4R3KF97_9FIRM</name>
<dbReference type="Pfam" id="PF14584">
    <property type="entry name" value="DUF4446"/>
    <property type="match status" value="1"/>
</dbReference>
<keyword evidence="4" id="KW-1185">Reference proteome</keyword>
<feature type="coiled-coil region" evidence="1">
    <location>
        <begin position="61"/>
        <end position="95"/>
    </location>
</feature>
<keyword evidence="2" id="KW-0812">Transmembrane</keyword>
<protein>
    <submittedName>
        <fullName evidence="3">Uncharacterized protein DUF4446</fullName>
    </submittedName>
</protein>
<reference evidence="3 4" key="1">
    <citation type="submission" date="2019-03" db="EMBL/GenBank/DDBJ databases">
        <title>Genomic Encyclopedia of Type Strains, Phase IV (KMG-IV): sequencing the most valuable type-strain genomes for metagenomic binning, comparative biology and taxonomic classification.</title>
        <authorList>
            <person name="Goeker M."/>
        </authorList>
    </citation>
    <scope>NUCLEOTIDE SEQUENCE [LARGE SCALE GENOMIC DNA]</scope>
    <source>
        <strain evidence="3 4">DSM 20467</strain>
    </source>
</reference>
<dbReference type="Proteomes" id="UP000295188">
    <property type="component" value="Unassembled WGS sequence"/>
</dbReference>
<evidence type="ECO:0000256" key="2">
    <source>
        <dbReference type="SAM" id="Phobius"/>
    </source>
</evidence>
<evidence type="ECO:0000256" key="1">
    <source>
        <dbReference type="SAM" id="Coils"/>
    </source>
</evidence>
<dbReference type="OrthoDB" id="5244042at2"/>
<accession>A0A4R3KF97</accession>
<dbReference type="RefSeq" id="WP_132546848.1">
    <property type="nucleotide sequence ID" value="NZ_SMAA01000001.1"/>
</dbReference>
<proteinExistence type="predicted"/>
<evidence type="ECO:0000313" key="3">
    <source>
        <dbReference type="EMBL" id="TCS81860.1"/>
    </source>
</evidence>
<dbReference type="EMBL" id="SMAA01000001">
    <property type="protein sequence ID" value="TCS81860.1"/>
    <property type="molecule type" value="Genomic_DNA"/>
</dbReference>
<keyword evidence="2" id="KW-1133">Transmembrane helix</keyword>
<gene>
    <name evidence="3" type="ORF">EDC37_10131</name>
</gene>
<dbReference type="AlphaFoldDB" id="A0A4R3KF97"/>
<keyword evidence="1" id="KW-0175">Coiled coil</keyword>
<organism evidence="3 4">
    <name type="scientific">Pectinatus cerevisiiphilus</name>
    <dbReference type="NCBI Taxonomy" id="86956"/>
    <lineage>
        <taxon>Bacteria</taxon>
        <taxon>Bacillati</taxon>
        <taxon>Bacillota</taxon>
        <taxon>Negativicutes</taxon>
        <taxon>Selenomonadales</taxon>
        <taxon>Selenomonadaceae</taxon>
        <taxon>Pectinatus</taxon>
    </lineage>
</organism>
<evidence type="ECO:0000313" key="4">
    <source>
        <dbReference type="Proteomes" id="UP000295188"/>
    </source>
</evidence>